<dbReference type="InterPro" id="IPR042257">
    <property type="entry name" value="DGOK_C"/>
</dbReference>
<protein>
    <submittedName>
        <fullName evidence="1">2-dehydro-3-deoxygalactonokinase</fullName>
    </submittedName>
</protein>
<dbReference type="Pfam" id="PF05035">
    <property type="entry name" value="DGOK"/>
    <property type="match status" value="1"/>
</dbReference>
<evidence type="ECO:0000313" key="2">
    <source>
        <dbReference type="Proteomes" id="UP000503222"/>
    </source>
</evidence>
<dbReference type="GO" id="GO:0008671">
    <property type="term" value="F:2-dehydro-3-deoxygalactonokinase activity"/>
    <property type="evidence" value="ECO:0007669"/>
    <property type="project" value="InterPro"/>
</dbReference>
<dbReference type="Proteomes" id="UP000503222">
    <property type="component" value="Chromosome"/>
</dbReference>
<dbReference type="GO" id="GO:0034194">
    <property type="term" value="P:D-galactonate catabolic process"/>
    <property type="evidence" value="ECO:0007669"/>
    <property type="project" value="InterPro"/>
</dbReference>
<dbReference type="AlphaFoldDB" id="A0A6G7YPX1"/>
<dbReference type="InterPro" id="IPR042258">
    <property type="entry name" value="DGOK_N"/>
</dbReference>
<dbReference type="InterPro" id="IPR007729">
    <property type="entry name" value="DGOK"/>
</dbReference>
<sequence length="293" mass="31080">MAWDDGYIAVDWGTTNRRAYLIDAGGECVREFEDGKGVLSVPKDGFHSAVGEIKAHLGDRPLLLAGMVGSNRGWAEAPYVPCPGGLRELADGIVWVEEGAGIVPGMSYVGNGRADVMRGEEVQVLGAVAAGLIPPDCTVCHPGTHNKWVSLRDGGIQHFRSVMTGELFNLLKQHSILSDLLSQDALEGEAFDAGVRTGLTSDDLQSELFAVRARVLLGEAQRADAASYTSGLLIGSDVRIGLKEAGEGPVIVMARPELTRLYAAAIRAAGRGATELDGERVFLAGMARIKELV</sequence>
<organism evidence="1 2">
    <name type="scientific">Sphingomonas piscis</name>
    <dbReference type="NCBI Taxonomy" id="2714943"/>
    <lineage>
        <taxon>Bacteria</taxon>
        <taxon>Pseudomonadati</taxon>
        <taxon>Pseudomonadota</taxon>
        <taxon>Alphaproteobacteria</taxon>
        <taxon>Sphingomonadales</taxon>
        <taxon>Sphingomonadaceae</taxon>
        <taxon>Sphingomonas</taxon>
    </lineage>
</organism>
<name>A0A6G7YPX1_9SPHN</name>
<accession>A0A6G7YPX1</accession>
<proteinExistence type="predicted"/>
<dbReference type="EMBL" id="CP049869">
    <property type="protein sequence ID" value="QIK78783.1"/>
    <property type="molecule type" value="Genomic_DNA"/>
</dbReference>
<gene>
    <name evidence="1" type="ORF">G7077_07610</name>
</gene>
<dbReference type="KEGG" id="spii:G7077_07610"/>
<dbReference type="Gene3D" id="3.30.420.300">
    <property type="entry name" value="2-keto-3-deoxy-galactonokinase, substrate binding domain"/>
    <property type="match status" value="1"/>
</dbReference>
<keyword evidence="1" id="KW-0418">Kinase</keyword>
<keyword evidence="1" id="KW-0808">Transferase</keyword>
<reference evidence="1 2" key="1">
    <citation type="submission" date="2020-03" db="EMBL/GenBank/DDBJ databases">
        <title>Sphingomonas sp. nov., isolated from fish.</title>
        <authorList>
            <person name="Hyun D.-W."/>
            <person name="Bae J.-W."/>
        </authorList>
    </citation>
    <scope>NUCLEOTIDE SEQUENCE [LARGE SCALE GENOMIC DNA]</scope>
    <source>
        <strain evidence="1 2">HDW15B</strain>
    </source>
</reference>
<dbReference type="CDD" id="cd24012">
    <property type="entry name" value="ASKHA_NBD_KDGal-kinase"/>
    <property type="match status" value="1"/>
</dbReference>
<evidence type="ECO:0000313" key="1">
    <source>
        <dbReference type="EMBL" id="QIK78783.1"/>
    </source>
</evidence>
<keyword evidence="2" id="KW-1185">Reference proteome</keyword>
<dbReference type="Gene3D" id="3.30.420.310">
    <property type="entry name" value="2-keto-3-deoxy-galactonokinase, C-terminal domain"/>
    <property type="match status" value="1"/>
</dbReference>
<dbReference type="RefSeq" id="WP_166411175.1">
    <property type="nucleotide sequence ID" value="NZ_CP049869.1"/>
</dbReference>